<feature type="transmembrane region" description="Helical" evidence="5">
    <location>
        <begin position="184"/>
        <end position="205"/>
    </location>
</feature>
<comment type="caution">
    <text evidence="6">The sequence shown here is derived from an EMBL/GenBank/DDBJ whole genome shotgun (WGS) entry which is preliminary data.</text>
</comment>
<dbReference type="InterPro" id="IPR017853">
    <property type="entry name" value="GH"/>
</dbReference>
<evidence type="ECO:0000256" key="4">
    <source>
        <dbReference type="RuleBase" id="RU003690"/>
    </source>
</evidence>
<dbReference type="PANTHER" id="PTHR10353:SF36">
    <property type="entry name" value="LP05116P"/>
    <property type="match status" value="1"/>
</dbReference>
<keyword evidence="5" id="KW-0472">Membrane</keyword>
<organism evidence="6 7">
    <name type="scientific">Populus alba x Populus x berolinensis</name>
    <dbReference type="NCBI Taxonomy" id="444605"/>
    <lineage>
        <taxon>Eukaryota</taxon>
        <taxon>Viridiplantae</taxon>
        <taxon>Streptophyta</taxon>
        <taxon>Embryophyta</taxon>
        <taxon>Tracheophyta</taxon>
        <taxon>Spermatophyta</taxon>
        <taxon>Magnoliopsida</taxon>
        <taxon>eudicotyledons</taxon>
        <taxon>Gunneridae</taxon>
        <taxon>Pentapetalae</taxon>
        <taxon>rosids</taxon>
        <taxon>fabids</taxon>
        <taxon>Malpighiales</taxon>
        <taxon>Salicaceae</taxon>
        <taxon>Saliceae</taxon>
        <taxon>Populus</taxon>
    </lineage>
</organism>
<accession>A0AAD6M7U4</accession>
<dbReference type="GO" id="GO:0008422">
    <property type="term" value="F:beta-glucosidase activity"/>
    <property type="evidence" value="ECO:0007669"/>
    <property type="project" value="TreeGrafter"/>
</dbReference>
<keyword evidence="5" id="KW-1133">Transmembrane helix</keyword>
<dbReference type="SUPFAM" id="SSF51445">
    <property type="entry name" value="(Trans)glycosidases"/>
    <property type="match status" value="1"/>
</dbReference>
<dbReference type="Proteomes" id="UP001164929">
    <property type="component" value="Chromosome 11"/>
</dbReference>
<dbReference type="AlphaFoldDB" id="A0AAD6M7U4"/>
<evidence type="ECO:0000256" key="5">
    <source>
        <dbReference type="SAM" id="Phobius"/>
    </source>
</evidence>
<gene>
    <name evidence="6" type="ORF">NC653_028045</name>
</gene>
<evidence type="ECO:0000256" key="3">
    <source>
        <dbReference type="ARBA" id="ARBA00023295"/>
    </source>
</evidence>
<keyword evidence="7" id="KW-1185">Reference proteome</keyword>
<reference evidence="6" key="1">
    <citation type="journal article" date="2023" name="Mol. Ecol. Resour.">
        <title>Chromosome-level genome assembly of a triploid poplar Populus alba 'Berolinensis'.</title>
        <authorList>
            <person name="Chen S."/>
            <person name="Yu Y."/>
            <person name="Wang X."/>
            <person name="Wang S."/>
            <person name="Zhang T."/>
            <person name="Zhou Y."/>
            <person name="He R."/>
            <person name="Meng N."/>
            <person name="Wang Y."/>
            <person name="Liu W."/>
            <person name="Liu Z."/>
            <person name="Liu J."/>
            <person name="Guo Q."/>
            <person name="Huang H."/>
            <person name="Sederoff R.R."/>
            <person name="Wang G."/>
            <person name="Qu G."/>
            <person name="Chen S."/>
        </authorList>
    </citation>
    <scope>NUCLEOTIDE SEQUENCE</scope>
    <source>
        <strain evidence="6">SC-2020</strain>
    </source>
</reference>
<comment type="similarity">
    <text evidence="1 4">Belongs to the glycosyl hydrolase 1 family.</text>
</comment>
<dbReference type="Pfam" id="PF00232">
    <property type="entry name" value="Glyco_hydro_1"/>
    <property type="match status" value="1"/>
</dbReference>
<dbReference type="PANTHER" id="PTHR10353">
    <property type="entry name" value="GLYCOSYL HYDROLASE"/>
    <property type="match status" value="1"/>
</dbReference>
<evidence type="ECO:0000256" key="2">
    <source>
        <dbReference type="ARBA" id="ARBA00022801"/>
    </source>
</evidence>
<evidence type="ECO:0000313" key="7">
    <source>
        <dbReference type="Proteomes" id="UP001164929"/>
    </source>
</evidence>
<name>A0AAD6M7U4_9ROSI</name>
<keyword evidence="2" id="KW-0378">Hydrolase</keyword>
<protein>
    <submittedName>
        <fullName evidence="6">Uncharacterized protein</fullName>
    </submittedName>
</protein>
<evidence type="ECO:0000256" key="1">
    <source>
        <dbReference type="ARBA" id="ARBA00010838"/>
    </source>
</evidence>
<sequence>MSKLLVGSLEFGGINHYTILYIRNDRTWIQKLILPDASSYAAVNAASYRRGVAIGEPAASLWLHIVPWGIHKLLKCVKGKYGNSPVIIAENGMDDLNTPFISLNRAVQDDKRMNTTGTIAPAFLQLQGKTIVMFEVILGGPDKREWNSGYRNNLTRTPKASAEWFKSRLELKDNLQNVYFQSHLYVNNSFFLCFSWFHFSLFFILQKWKVRILTHSECPHTQLVKALMHTFWFPDP</sequence>
<proteinExistence type="inferred from homology"/>
<dbReference type="Gene3D" id="3.20.20.80">
    <property type="entry name" value="Glycosidases"/>
    <property type="match status" value="1"/>
</dbReference>
<evidence type="ECO:0000313" key="6">
    <source>
        <dbReference type="EMBL" id="KAJ6980099.1"/>
    </source>
</evidence>
<dbReference type="InterPro" id="IPR001360">
    <property type="entry name" value="Glyco_hydro_1"/>
</dbReference>
<dbReference type="EMBL" id="JAQIZT010000011">
    <property type="protein sequence ID" value="KAJ6980099.1"/>
    <property type="molecule type" value="Genomic_DNA"/>
</dbReference>
<keyword evidence="5" id="KW-0812">Transmembrane</keyword>
<dbReference type="GO" id="GO:0005975">
    <property type="term" value="P:carbohydrate metabolic process"/>
    <property type="evidence" value="ECO:0007669"/>
    <property type="project" value="InterPro"/>
</dbReference>
<keyword evidence="3" id="KW-0326">Glycosidase</keyword>